<feature type="region of interest" description="Disordered" evidence="5">
    <location>
        <begin position="186"/>
        <end position="221"/>
    </location>
</feature>
<dbReference type="OrthoDB" id="10063781at2759"/>
<dbReference type="CDD" id="cd05481">
    <property type="entry name" value="retropepsin_like_LTR_1"/>
    <property type="match status" value="1"/>
</dbReference>
<accession>A0A8B8BE36</accession>
<keyword evidence="1" id="KW-0808">Transferase</keyword>
<dbReference type="PANTHER" id="PTHR37984:SF5">
    <property type="entry name" value="PROTEIN NYNRIN-LIKE"/>
    <property type="match status" value="1"/>
</dbReference>
<keyword evidence="4" id="KW-0255">Endonuclease</keyword>
<keyword evidence="3" id="KW-0540">Nuclease</keyword>
<evidence type="ECO:0000256" key="1">
    <source>
        <dbReference type="ARBA" id="ARBA00022679"/>
    </source>
</evidence>
<evidence type="ECO:0000256" key="4">
    <source>
        <dbReference type="ARBA" id="ARBA00022759"/>
    </source>
</evidence>
<dbReference type="AlphaFoldDB" id="A0A8B8BE36"/>
<evidence type="ECO:0000256" key="5">
    <source>
        <dbReference type="SAM" id="MobiDB-lite"/>
    </source>
</evidence>
<dbReference type="Gene3D" id="3.10.10.10">
    <property type="entry name" value="HIV Type 1 Reverse Transcriptase, subunit A, domain 1"/>
    <property type="match status" value="1"/>
</dbReference>
<dbReference type="InterPro" id="IPR043128">
    <property type="entry name" value="Rev_trsase/Diguanyl_cyclase"/>
</dbReference>
<protein>
    <submittedName>
        <fullName evidence="8">Uncharacterized protein K02A2.6-like</fullName>
    </submittedName>
</protein>
<sequence length="663" mass="75459">MAALPFEQPRFDWQAGDLYQEFCRFKQHVGFIFKGPLAKSDNKHKAGWIGMWIGQEGREVYKTFVFQNEDEDKPEKILEKLENYVRPKKNKRMARFRLHQRTQKEKETFDNFVKDLKILAMDCDYADSDDVLIDLIISGVRHKKIQERLLDQGQDITLKRAVEIGQQFELSQAQVKFMRGEEVLKLDSHSHKKHPTKSTAPRAKSARTGKPKTSKHNDISSCSSCGLEHEHGKCPAIGSTCDYCKRPNHWKKMCRRRLRHVKVSRVQRDTDSEDSEGEELLTISMCTSVNSNQDDGWDVHLGIKDQQVRCRIDTGARTSILTSAQIKSLTGCKLEKSNKTLKSFSNHKIKPIGSISLPVVYRDRKINVHFEVVDLDQENIISRDTAVALGLIHKVNPGSQIHVSVVTENETTESAQSELTRDFPELVKTTGTLPGEYNLSIDESVPPVIHPVRKLPAAIKPKAVEKLREMESNGYITKVDRPTEWVSSMVVSVKGEKIRICIDPRDLNRAIKREHHPMKTIEDVISDIPKAKIFSVLDAKSGFLQIQLDEKSSYLTTFNTPIGRYRWLRLPFGIKSAPEIYQKIMDKMIAGIKGASAIIDDILIAGETLEEHDAILRKVVERATSYNLKLNFDKCKIRKSSVPYMGHIVSDQGLKPDPAKSRL</sequence>
<dbReference type="PROSITE" id="PS50878">
    <property type="entry name" value="RT_POL"/>
    <property type="match status" value="1"/>
</dbReference>
<feature type="compositionally biased region" description="Basic residues" evidence="5">
    <location>
        <begin position="204"/>
        <end position="214"/>
    </location>
</feature>
<reference evidence="8" key="1">
    <citation type="submission" date="2025-08" db="UniProtKB">
        <authorList>
            <consortium name="RefSeq"/>
        </authorList>
    </citation>
    <scope>IDENTIFICATION</scope>
    <source>
        <tissue evidence="8">Whole sample</tissue>
    </source>
</reference>
<dbReference type="InterPro" id="IPR021109">
    <property type="entry name" value="Peptidase_aspartic_dom_sf"/>
</dbReference>
<evidence type="ECO:0000313" key="8">
    <source>
        <dbReference type="RefSeq" id="XP_022301049.1"/>
    </source>
</evidence>
<dbReference type="GO" id="GO:0004519">
    <property type="term" value="F:endonuclease activity"/>
    <property type="evidence" value="ECO:0007669"/>
    <property type="project" value="UniProtKB-KW"/>
</dbReference>
<keyword evidence="7" id="KW-1185">Reference proteome</keyword>
<proteinExistence type="predicted"/>
<feature type="domain" description="Reverse transcriptase" evidence="6">
    <location>
        <begin position="460"/>
        <end position="649"/>
    </location>
</feature>
<evidence type="ECO:0000259" key="6">
    <source>
        <dbReference type="PROSITE" id="PS50878"/>
    </source>
</evidence>
<dbReference type="InterPro" id="IPR050951">
    <property type="entry name" value="Retrovirus_Pol_polyprotein"/>
</dbReference>
<dbReference type="PANTHER" id="PTHR37984">
    <property type="entry name" value="PROTEIN CBG26694"/>
    <property type="match status" value="1"/>
</dbReference>
<dbReference type="Gene3D" id="2.40.70.10">
    <property type="entry name" value="Acid Proteases"/>
    <property type="match status" value="1"/>
</dbReference>
<dbReference type="InterPro" id="IPR043502">
    <property type="entry name" value="DNA/RNA_pol_sf"/>
</dbReference>
<dbReference type="Pfam" id="PF00078">
    <property type="entry name" value="RVT_1"/>
    <property type="match status" value="1"/>
</dbReference>
<evidence type="ECO:0000256" key="2">
    <source>
        <dbReference type="ARBA" id="ARBA00022695"/>
    </source>
</evidence>
<dbReference type="Proteomes" id="UP000694844">
    <property type="component" value="Chromosome 8"/>
</dbReference>
<organism evidence="7 8">
    <name type="scientific">Crassostrea virginica</name>
    <name type="common">Eastern oyster</name>
    <dbReference type="NCBI Taxonomy" id="6565"/>
    <lineage>
        <taxon>Eukaryota</taxon>
        <taxon>Metazoa</taxon>
        <taxon>Spiralia</taxon>
        <taxon>Lophotrochozoa</taxon>
        <taxon>Mollusca</taxon>
        <taxon>Bivalvia</taxon>
        <taxon>Autobranchia</taxon>
        <taxon>Pteriomorphia</taxon>
        <taxon>Ostreida</taxon>
        <taxon>Ostreoidea</taxon>
        <taxon>Ostreidae</taxon>
        <taxon>Crassostrea</taxon>
    </lineage>
</organism>
<evidence type="ECO:0000256" key="3">
    <source>
        <dbReference type="ARBA" id="ARBA00022722"/>
    </source>
</evidence>
<dbReference type="InterPro" id="IPR000477">
    <property type="entry name" value="RT_dom"/>
</dbReference>
<evidence type="ECO:0000313" key="7">
    <source>
        <dbReference type="Proteomes" id="UP000694844"/>
    </source>
</evidence>
<dbReference type="Gene3D" id="3.30.70.270">
    <property type="match status" value="1"/>
</dbReference>
<dbReference type="GeneID" id="111109258"/>
<dbReference type="KEGG" id="cvn:111109258"/>
<dbReference type="CDD" id="cd01647">
    <property type="entry name" value="RT_LTR"/>
    <property type="match status" value="1"/>
</dbReference>
<gene>
    <name evidence="8" type="primary">LOC111109258</name>
</gene>
<keyword evidence="4" id="KW-0378">Hydrolase</keyword>
<dbReference type="GO" id="GO:0016779">
    <property type="term" value="F:nucleotidyltransferase activity"/>
    <property type="evidence" value="ECO:0007669"/>
    <property type="project" value="UniProtKB-KW"/>
</dbReference>
<keyword evidence="2" id="KW-0548">Nucleotidyltransferase</keyword>
<dbReference type="RefSeq" id="XP_022301049.1">
    <property type="nucleotide sequence ID" value="XM_022445341.1"/>
</dbReference>
<dbReference type="SUPFAM" id="SSF56672">
    <property type="entry name" value="DNA/RNA polymerases"/>
    <property type="match status" value="1"/>
</dbReference>
<name>A0A8B8BE36_CRAVI</name>